<name>A0A3S5AM67_9PLAT</name>
<dbReference type="AlphaFoldDB" id="A0A3S5AM67"/>
<keyword evidence="2" id="KW-1185">Reference proteome</keyword>
<reference evidence="1" key="1">
    <citation type="submission" date="2018-11" db="EMBL/GenBank/DDBJ databases">
        <authorList>
            <consortium name="Pathogen Informatics"/>
        </authorList>
    </citation>
    <scope>NUCLEOTIDE SEQUENCE</scope>
</reference>
<comment type="caution">
    <text evidence="1">The sequence shown here is derived from an EMBL/GenBank/DDBJ whole genome shotgun (WGS) entry which is preliminary data.</text>
</comment>
<gene>
    <name evidence="1" type="ORF">PXEA_LOCUS17060</name>
</gene>
<sequence>MAIIRLVGDKFRPSHSSSLIHTTAAPTLPADIANSTDKSKCRFSSKAALDCRFELV</sequence>
<dbReference type="EMBL" id="CAAALY010062900">
    <property type="protein sequence ID" value="VEL23620.1"/>
    <property type="molecule type" value="Genomic_DNA"/>
</dbReference>
<dbReference type="Proteomes" id="UP000784294">
    <property type="component" value="Unassembled WGS sequence"/>
</dbReference>
<evidence type="ECO:0000313" key="2">
    <source>
        <dbReference type="Proteomes" id="UP000784294"/>
    </source>
</evidence>
<evidence type="ECO:0000313" key="1">
    <source>
        <dbReference type="EMBL" id="VEL23620.1"/>
    </source>
</evidence>
<protein>
    <submittedName>
        <fullName evidence="1">Uncharacterized protein</fullName>
    </submittedName>
</protein>
<accession>A0A3S5AM67</accession>
<organism evidence="1 2">
    <name type="scientific">Protopolystoma xenopodis</name>
    <dbReference type="NCBI Taxonomy" id="117903"/>
    <lineage>
        <taxon>Eukaryota</taxon>
        <taxon>Metazoa</taxon>
        <taxon>Spiralia</taxon>
        <taxon>Lophotrochozoa</taxon>
        <taxon>Platyhelminthes</taxon>
        <taxon>Monogenea</taxon>
        <taxon>Polyopisthocotylea</taxon>
        <taxon>Polystomatidea</taxon>
        <taxon>Polystomatidae</taxon>
        <taxon>Protopolystoma</taxon>
    </lineage>
</organism>
<proteinExistence type="predicted"/>